<dbReference type="SMART" id="SM00408">
    <property type="entry name" value="IGc2"/>
    <property type="match status" value="1"/>
</dbReference>
<accession>A0A9W7TV27</accession>
<dbReference type="PANTHER" id="PTHR45080:SF8">
    <property type="entry name" value="IG-LIKE DOMAIN-CONTAINING PROTEIN"/>
    <property type="match status" value="1"/>
</dbReference>
<dbReference type="SMART" id="SM00409">
    <property type="entry name" value="IG"/>
    <property type="match status" value="1"/>
</dbReference>
<dbReference type="EMBL" id="JAFHDT010000011">
    <property type="protein sequence ID" value="KAI7803975.1"/>
    <property type="molecule type" value="Genomic_DNA"/>
</dbReference>
<dbReference type="InterPro" id="IPR050958">
    <property type="entry name" value="Cell_Adh-Cytoskel_Orgn"/>
</dbReference>
<dbReference type="Gene3D" id="2.60.40.10">
    <property type="entry name" value="Immunoglobulins"/>
    <property type="match status" value="1"/>
</dbReference>
<evidence type="ECO:0000256" key="2">
    <source>
        <dbReference type="ARBA" id="ARBA00023157"/>
    </source>
</evidence>
<dbReference type="SUPFAM" id="SSF48726">
    <property type="entry name" value="Immunoglobulin"/>
    <property type="match status" value="1"/>
</dbReference>
<proteinExistence type="predicted"/>
<dbReference type="PROSITE" id="PS50835">
    <property type="entry name" value="IG_LIKE"/>
    <property type="match status" value="1"/>
</dbReference>
<dbReference type="FunFam" id="2.60.40.10:FF:000359">
    <property type="entry name" value="Sidekick cell adhesion molecule 2"/>
    <property type="match status" value="1"/>
</dbReference>
<organism evidence="4 5">
    <name type="scientific">Triplophysa rosa</name>
    <name type="common">Cave loach</name>
    <dbReference type="NCBI Taxonomy" id="992332"/>
    <lineage>
        <taxon>Eukaryota</taxon>
        <taxon>Metazoa</taxon>
        <taxon>Chordata</taxon>
        <taxon>Craniata</taxon>
        <taxon>Vertebrata</taxon>
        <taxon>Euteleostomi</taxon>
        <taxon>Actinopterygii</taxon>
        <taxon>Neopterygii</taxon>
        <taxon>Teleostei</taxon>
        <taxon>Ostariophysi</taxon>
        <taxon>Cypriniformes</taxon>
        <taxon>Nemacheilidae</taxon>
        <taxon>Triplophysa</taxon>
    </lineage>
</organism>
<sequence length="153" mass="17577">MLSGNATRRFKRLQVDVAPYFKTEPGPPEIHLEGNRLVLTCLAEGSWPLEFKWMLNNTDITDFSPEYKYTISSLQRSNMGIYQCVVRNRMGALLQRRAEIQVAYMGDYIDNDQRKTVAQGRAAILNSPAVSCFPRPQVTWFRDGYKIIPSNRV</sequence>
<dbReference type="InterPro" id="IPR003598">
    <property type="entry name" value="Ig_sub2"/>
</dbReference>
<dbReference type="InterPro" id="IPR007110">
    <property type="entry name" value="Ig-like_dom"/>
</dbReference>
<protein>
    <recommendedName>
        <fullName evidence="3">Ig-like domain-containing protein</fullName>
    </recommendedName>
</protein>
<comment type="caution">
    <text evidence="4">The sequence shown here is derived from an EMBL/GenBank/DDBJ whole genome shotgun (WGS) entry which is preliminary data.</text>
</comment>
<dbReference type="InterPro" id="IPR013783">
    <property type="entry name" value="Ig-like_fold"/>
</dbReference>
<keyword evidence="1" id="KW-0732">Signal</keyword>
<dbReference type="InterPro" id="IPR003599">
    <property type="entry name" value="Ig_sub"/>
</dbReference>
<dbReference type="Proteomes" id="UP001059041">
    <property type="component" value="Linkage Group LG11"/>
</dbReference>
<dbReference type="InterPro" id="IPR036179">
    <property type="entry name" value="Ig-like_dom_sf"/>
</dbReference>
<feature type="domain" description="Ig-like" evidence="3">
    <location>
        <begin position="19"/>
        <end position="101"/>
    </location>
</feature>
<name>A0A9W7TV27_TRIRA</name>
<dbReference type="PANTHER" id="PTHR45080">
    <property type="entry name" value="CONTACTIN 5"/>
    <property type="match status" value="1"/>
</dbReference>
<dbReference type="GO" id="GO:0005886">
    <property type="term" value="C:plasma membrane"/>
    <property type="evidence" value="ECO:0007669"/>
    <property type="project" value="TreeGrafter"/>
</dbReference>
<reference evidence="4" key="1">
    <citation type="submission" date="2021-02" db="EMBL/GenBank/DDBJ databases">
        <title>Comparative genomics reveals that relaxation of natural selection precedes convergent phenotypic evolution of cavefish.</title>
        <authorList>
            <person name="Peng Z."/>
        </authorList>
    </citation>
    <scope>NUCLEOTIDE SEQUENCE</scope>
    <source>
        <tissue evidence="4">Muscle</tissue>
    </source>
</reference>
<gene>
    <name evidence="4" type="ORF">IRJ41_014243</name>
</gene>
<evidence type="ECO:0000313" key="5">
    <source>
        <dbReference type="Proteomes" id="UP001059041"/>
    </source>
</evidence>
<feature type="non-terminal residue" evidence="4">
    <location>
        <position position="1"/>
    </location>
</feature>
<evidence type="ECO:0000256" key="1">
    <source>
        <dbReference type="ARBA" id="ARBA00022729"/>
    </source>
</evidence>
<dbReference type="GO" id="GO:0007156">
    <property type="term" value="P:homophilic cell adhesion via plasma membrane adhesion molecules"/>
    <property type="evidence" value="ECO:0007669"/>
    <property type="project" value="TreeGrafter"/>
</dbReference>
<evidence type="ECO:0000259" key="3">
    <source>
        <dbReference type="PROSITE" id="PS50835"/>
    </source>
</evidence>
<evidence type="ECO:0000313" key="4">
    <source>
        <dbReference type="EMBL" id="KAI7803975.1"/>
    </source>
</evidence>
<keyword evidence="2" id="KW-1015">Disulfide bond</keyword>
<dbReference type="AlphaFoldDB" id="A0A9W7TV27"/>
<keyword evidence="5" id="KW-1185">Reference proteome</keyword>
<dbReference type="Pfam" id="PF13927">
    <property type="entry name" value="Ig_3"/>
    <property type="match status" value="1"/>
</dbReference>